<comment type="similarity">
    <text evidence="1 4">Belongs to the PstS family.</text>
</comment>
<dbReference type="NCBIfam" id="TIGR02136">
    <property type="entry name" value="ptsS_2"/>
    <property type="match status" value="1"/>
</dbReference>
<gene>
    <name evidence="6" type="ORF">DCF15_19165</name>
</gene>
<evidence type="ECO:0000256" key="3">
    <source>
        <dbReference type="ARBA" id="ARBA00022729"/>
    </source>
</evidence>
<evidence type="ECO:0000313" key="6">
    <source>
        <dbReference type="EMBL" id="PZO47313.1"/>
    </source>
</evidence>
<dbReference type="AlphaFoldDB" id="A0A2W4WQ75"/>
<dbReference type="PANTHER" id="PTHR30570">
    <property type="entry name" value="PERIPLASMIC PHOSPHATE BINDING COMPONENT OF PHOSPHATE ABC TRANSPORTER"/>
    <property type="match status" value="1"/>
</dbReference>
<dbReference type="CDD" id="cd13654">
    <property type="entry name" value="PBP2_phosphate_like_2"/>
    <property type="match status" value="1"/>
</dbReference>
<dbReference type="InterPro" id="IPR024370">
    <property type="entry name" value="PBP_domain"/>
</dbReference>
<organism evidence="6 7">
    <name type="scientific">Phormidesmis priestleyi</name>
    <dbReference type="NCBI Taxonomy" id="268141"/>
    <lineage>
        <taxon>Bacteria</taxon>
        <taxon>Bacillati</taxon>
        <taxon>Cyanobacteriota</taxon>
        <taxon>Cyanophyceae</taxon>
        <taxon>Leptolyngbyales</taxon>
        <taxon>Leptolyngbyaceae</taxon>
        <taxon>Phormidesmis</taxon>
    </lineage>
</organism>
<reference evidence="7" key="1">
    <citation type="submission" date="2018-04" db="EMBL/GenBank/DDBJ databases">
        <authorList>
            <person name="Cornet L."/>
        </authorList>
    </citation>
    <scope>NUCLEOTIDE SEQUENCE [LARGE SCALE GENOMIC DNA]</scope>
</reference>
<evidence type="ECO:0000256" key="4">
    <source>
        <dbReference type="RuleBase" id="RU367119"/>
    </source>
</evidence>
<keyword evidence="4" id="KW-0592">Phosphate transport</keyword>
<dbReference type="Gene3D" id="3.40.190.10">
    <property type="entry name" value="Periplasmic binding protein-like II"/>
    <property type="match status" value="2"/>
</dbReference>
<dbReference type="FunFam" id="3.40.190.10:FF:000055">
    <property type="entry name" value="Phosphate ABC transporter, phosphate-binding protein"/>
    <property type="match status" value="1"/>
</dbReference>
<feature type="domain" description="PBP" evidence="5">
    <location>
        <begin position="42"/>
        <end position="294"/>
    </location>
</feature>
<protein>
    <recommendedName>
        <fullName evidence="4">Phosphate-binding protein</fullName>
    </recommendedName>
</protein>
<dbReference type="GO" id="GO:0042301">
    <property type="term" value="F:phosphate ion binding"/>
    <property type="evidence" value="ECO:0007669"/>
    <property type="project" value="UniProtKB-UniRule"/>
</dbReference>
<feature type="chain" id="PRO_5027164092" description="Phosphate-binding protein" evidence="4">
    <location>
        <begin position="43"/>
        <end position="336"/>
    </location>
</feature>
<comment type="function">
    <text evidence="4">Involved in the system for phosphate transport across the cytoplasmic membrane.</text>
</comment>
<keyword evidence="2 4" id="KW-0813">Transport</keyword>
<dbReference type="Pfam" id="PF12849">
    <property type="entry name" value="PBP_like_2"/>
    <property type="match status" value="1"/>
</dbReference>
<dbReference type="PANTHER" id="PTHR30570:SF1">
    <property type="entry name" value="PHOSPHATE-BINDING PROTEIN PSTS"/>
    <property type="match status" value="1"/>
</dbReference>
<comment type="caution">
    <text evidence="6">The sequence shown here is derived from an EMBL/GenBank/DDBJ whole genome shotgun (WGS) entry which is preliminary data.</text>
</comment>
<proteinExistence type="inferred from homology"/>
<sequence>MVTSGIQKSLRNLGVSRKLSVRILGATAAAAATVLTTAVALAQSNVIQIDGSSTVFPITEAMAEEFMTTNSDVNISVGVSGTGGGFKKFCAGETAIANASRPIKDSEIELCKTNGIEYEIFPVAYDALTVVINPSNTWAESLTVEQLKEIWEPAAEGTITNWNQIDPSFPDAPLNLYGPGTDSGTFDYFTEEIVGESAASRGDYTASEDDNVLVLGVEGDRNALGYFGMSYYLENEDRLKAVGIISEDTNGVAVIPSAETIEQYKPLARTIYIYVNKQDLSDRPEVNSFVRYYLENAETIVPEVSYIPLPASNYATSLGKLASADRSLRLGSLRAR</sequence>
<dbReference type="InterPro" id="IPR050811">
    <property type="entry name" value="Phosphate_ABC_transporter"/>
</dbReference>
<evidence type="ECO:0000259" key="5">
    <source>
        <dbReference type="Pfam" id="PF12849"/>
    </source>
</evidence>
<evidence type="ECO:0000256" key="2">
    <source>
        <dbReference type="ARBA" id="ARBA00022448"/>
    </source>
</evidence>
<evidence type="ECO:0000256" key="1">
    <source>
        <dbReference type="ARBA" id="ARBA00008725"/>
    </source>
</evidence>
<name>A0A2W4WQ75_9CYAN</name>
<reference evidence="6 7" key="2">
    <citation type="submission" date="2018-06" db="EMBL/GenBank/DDBJ databases">
        <title>Metagenomic assembly of (sub)arctic Cyanobacteria and their associated microbiome from non-axenic cultures.</title>
        <authorList>
            <person name="Baurain D."/>
        </authorList>
    </citation>
    <scope>NUCLEOTIDE SEQUENCE [LARGE SCALE GENOMIC DNA]</scope>
    <source>
        <strain evidence="6">ULC027bin1</strain>
    </source>
</reference>
<dbReference type="SUPFAM" id="SSF53850">
    <property type="entry name" value="Periplasmic binding protein-like II"/>
    <property type="match status" value="1"/>
</dbReference>
<dbReference type="GO" id="GO:0006817">
    <property type="term" value="P:phosphate ion transport"/>
    <property type="evidence" value="ECO:0007669"/>
    <property type="project" value="UniProtKB-UniRule"/>
</dbReference>
<dbReference type="InterPro" id="IPR011862">
    <property type="entry name" value="Phos-bd"/>
</dbReference>
<keyword evidence="3 4" id="KW-0732">Signal</keyword>
<feature type="signal peptide" evidence="4">
    <location>
        <begin position="1"/>
        <end position="42"/>
    </location>
</feature>
<evidence type="ECO:0000313" key="7">
    <source>
        <dbReference type="Proteomes" id="UP000249794"/>
    </source>
</evidence>
<accession>A0A2W4WQ75</accession>
<dbReference type="EMBL" id="QBMP01000277">
    <property type="protein sequence ID" value="PZO47313.1"/>
    <property type="molecule type" value="Genomic_DNA"/>
</dbReference>
<dbReference type="Proteomes" id="UP000249794">
    <property type="component" value="Unassembled WGS sequence"/>
</dbReference>